<evidence type="ECO:0008006" key="4">
    <source>
        <dbReference type="Google" id="ProtNLM"/>
    </source>
</evidence>
<accession>A0ABW0YW77</accession>
<evidence type="ECO:0000313" key="3">
    <source>
        <dbReference type="Proteomes" id="UP001596083"/>
    </source>
</evidence>
<reference evidence="3" key="1">
    <citation type="journal article" date="2019" name="Int. J. Syst. Evol. Microbiol.">
        <title>The Global Catalogue of Microorganisms (GCM) 10K type strain sequencing project: providing services to taxonomists for standard genome sequencing and annotation.</title>
        <authorList>
            <consortium name="The Broad Institute Genomics Platform"/>
            <consortium name="The Broad Institute Genome Sequencing Center for Infectious Disease"/>
            <person name="Wu L."/>
            <person name="Ma J."/>
        </authorList>
    </citation>
    <scope>NUCLEOTIDE SEQUENCE [LARGE SCALE GENOMIC DNA]</scope>
    <source>
        <strain evidence="3">CGMCC 4.7304</strain>
    </source>
</reference>
<dbReference type="Proteomes" id="UP001596083">
    <property type="component" value="Unassembled WGS sequence"/>
</dbReference>
<feature type="region of interest" description="Disordered" evidence="1">
    <location>
        <begin position="22"/>
        <end position="42"/>
    </location>
</feature>
<dbReference type="RefSeq" id="WP_390315126.1">
    <property type="nucleotide sequence ID" value="NZ_JBHSPB010000004.1"/>
</dbReference>
<dbReference type="EMBL" id="JBHSPB010000004">
    <property type="protein sequence ID" value="MFC5720017.1"/>
    <property type="molecule type" value="Genomic_DNA"/>
</dbReference>
<comment type="caution">
    <text evidence="2">The sequence shown here is derived from an EMBL/GenBank/DDBJ whole genome shotgun (WGS) entry which is preliminary data.</text>
</comment>
<proteinExistence type="predicted"/>
<evidence type="ECO:0000313" key="2">
    <source>
        <dbReference type="EMBL" id="MFC5720017.1"/>
    </source>
</evidence>
<organism evidence="2 3">
    <name type="scientific">Streptomyces gamaensis</name>
    <dbReference type="NCBI Taxonomy" id="1763542"/>
    <lineage>
        <taxon>Bacteria</taxon>
        <taxon>Bacillati</taxon>
        <taxon>Actinomycetota</taxon>
        <taxon>Actinomycetes</taxon>
        <taxon>Kitasatosporales</taxon>
        <taxon>Streptomycetaceae</taxon>
        <taxon>Streptomyces</taxon>
    </lineage>
</organism>
<name>A0ABW0YW77_9ACTN</name>
<protein>
    <recommendedName>
        <fullName evidence="4">DUF2171 domain-containing protein</fullName>
    </recommendedName>
</protein>
<evidence type="ECO:0000256" key="1">
    <source>
        <dbReference type="SAM" id="MobiDB-lite"/>
    </source>
</evidence>
<sequence length="70" mass="7647">MREPRGTLVLDSQTGKVGEVMDHQGPRLQLRPPGGGREWEADPGAVRPLTDAEQLSIKVSVANSRARWGK</sequence>
<gene>
    <name evidence="2" type="ORF">ACFP1Z_07525</name>
</gene>
<keyword evidence="3" id="KW-1185">Reference proteome</keyword>